<feature type="domain" description="2Fe-2S ferredoxin-type" evidence="1">
    <location>
        <begin position="1"/>
        <end position="85"/>
    </location>
</feature>
<gene>
    <name evidence="2" type="primary">ycbX</name>
    <name evidence="2" type="ORF">NCTC13337_01207</name>
</gene>
<accession>A0A380MSP1</accession>
<dbReference type="PROSITE" id="PS00197">
    <property type="entry name" value="2FE2S_FER_1"/>
    <property type="match status" value="1"/>
</dbReference>
<evidence type="ECO:0000313" key="2">
    <source>
        <dbReference type="EMBL" id="SUO95308.1"/>
    </source>
</evidence>
<keyword evidence="3" id="KW-1185">Reference proteome</keyword>
<dbReference type="InterPro" id="IPR001041">
    <property type="entry name" value="2Fe-2S_ferredoxin-type"/>
</dbReference>
<name>A0A380MSP1_9GAMM</name>
<dbReference type="InterPro" id="IPR036010">
    <property type="entry name" value="2Fe-2S_ferredoxin-like_sf"/>
</dbReference>
<organism evidence="2 3">
    <name type="scientific">Suttonella ornithocola</name>
    <dbReference type="NCBI Taxonomy" id="279832"/>
    <lineage>
        <taxon>Bacteria</taxon>
        <taxon>Pseudomonadati</taxon>
        <taxon>Pseudomonadota</taxon>
        <taxon>Gammaproteobacteria</taxon>
        <taxon>Cardiobacteriales</taxon>
        <taxon>Cardiobacteriaceae</taxon>
        <taxon>Suttonella</taxon>
    </lineage>
</organism>
<dbReference type="CDD" id="cd00207">
    <property type="entry name" value="fer2"/>
    <property type="match status" value="1"/>
</dbReference>
<dbReference type="OrthoDB" id="9806195at2"/>
<dbReference type="NCBIfam" id="NF007985">
    <property type="entry name" value="PRK10713.1"/>
    <property type="match status" value="1"/>
</dbReference>
<dbReference type="RefSeq" id="WP_072576158.1">
    <property type="nucleotide sequence ID" value="NZ_LWHB01000054.1"/>
</dbReference>
<evidence type="ECO:0000259" key="1">
    <source>
        <dbReference type="PROSITE" id="PS51085"/>
    </source>
</evidence>
<dbReference type="Gene3D" id="3.10.20.30">
    <property type="match status" value="1"/>
</dbReference>
<dbReference type="GO" id="GO:0051537">
    <property type="term" value="F:2 iron, 2 sulfur cluster binding"/>
    <property type="evidence" value="ECO:0007669"/>
    <property type="project" value="InterPro"/>
</dbReference>
<dbReference type="InterPro" id="IPR006058">
    <property type="entry name" value="2Fe2S_fd_BS"/>
</dbReference>
<protein>
    <submittedName>
        <fullName evidence="2">2Fe-2S ferredoxin YfaE</fullName>
    </submittedName>
</protein>
<dbReference type="Proteomes" id="UP000254601">
    <property type="component" value="Unassembled WGS sequence"/>
</dbReference>
<sequence length="107" mass="12313">MPIIEINGKTLYPRERETILETLEREGYCVEYQCRQGYCGSCRLKFLQGEVAYLSSPLAYVRADELLSCCAIVRKDLKIVSEIFELSTVETGIYYPKNQKMLSEKSV</sequence>
<dbReference type="SUPFAM" id="SSF54292">
    <property type="entry name" value="2Fe-2S ferredoxin-like"/>
    <property type="match status" value="1"/>
</dbReference>
<dbReference type="Pfam" id="PF00111">
    <property type="entry name" value="Fer2"/>
    <property type="match status" value="1"/>
</dbReference>
<dbReference type="InterPro" id="IPR012675">
    <property type="entry name" value="Beta-grasp_dom_sf"/>
</dbReference>
<dbReference type="AlphaFoldDB" id="A0A380MSP1"/>
<dbReference type="EMBL" id="UHIC01000001">
    <property type="protein sequence ID" value="SUO95308.1"/>
    <property type="molecule type" value="Genomic_DNA"/>
</dbReference>
<reference evidence="2 3" key="1">
    <citation type="submission" date="2018-06" db="EMBL/GenBank/DDBJ databases">
        <authorList>
            <consortium name="Pathogen Informatics"/>
            <person name="Doyle S."/>
        </authorList>
    </citation>
    <scope>NUCLEOTIDE SEQUENCE [LARGE SCALE GENOMIC DNA]</scope>
    <source>
        <strain evidence="2 3">NCTC13337</strain>
    </source>
</reference>
<evidence type="ECO:0000313" key="3">
    <source>
        <dbReference type="Proteomes" id="UP000254601"/>
    </source>
</evidence>
<dbReference type="PROSITE" id="PS51085">
    <property type="entry name" value="2FE2S_FER_2"/>
    <property type="match status" value="1"/>
</dbReference>
<proteinExistence type="predicted"/>